<evidence type="ECO:0000256" key="1">
    <source>
        <dbReference type="ARBA" id="ARBA00004611"/>
    </source>
</evidence>
<evidence type="ECO:0000256" key="9">
    <source>
        <dbReference type="ARBA" id="ARBA00023069"/>
    </source>
</evidence>
<dbReference type="InterPro" id="IPR056291">
    <property type="entry name" value="MORN_DRC7"/>
</dbReference>
<dbReference type="PANTHER" id="PTHR35249:SF2">
    <property type="entry name" value="DYNEIN REGULATORY COMPLEX SUBUNIT 7"/>
    <property type="match status" value="1"/>
</dbReference>
<evidence type="ECO:0000259" key="15">
    <source>
        <dbReference type="Pfam" id="PF24656"/>
    </source>
</evidence>
<evidence type="ECO:0000313" key="19">
    <source>
        <dbReference type="Proteomes" id="UP000030762"/>
    </source>
</evidence>
<comment type="similarity">
    <text evidence="2">Belongs to the DRC7 family.</text>
</comment>
<name>T0QIG5_SAPDV</name>
<evidence type="ECO:0000256" key="5">
    <source>
        <dbReference type="ARBA" id="ARBA00022782"/>
    </source>
</evidence>
<keyword evidence="4" id="KW-0963">Cytoplasm</keyword>
<feature type="domain" description="Dynein regulatory complex subunit 7 MORN" evidence="16">
    <location>
        <begin position="417"/>
        <end position="694"/>
    </location>
</feature>
<keyword evidence="6" id="KW-0282">Flagellum</keyword>
<evidence type="ECO:0000256" key="12">
    <source>
        <dbReference type="ARBA" id="ARBA00031627"/>
    </source>
</evidence>
<dbReference type="OMA" id="CRDDYIT"/>
<dbReference type="OrthoDB" id="10262874at2759"/>
<evidence type="ECO:0000256" key="7">
    <source>
        <dbReference type="ARBA" id="ARBA00022871"/>
    </source>
</evidence>
<dbReference type="GO" id="GO:0031514">
    <property type="term" value="C:motile cilium"/>
    <property type="evidence" value="ECO:0007669"/>
    <property type="project" value="TreeGrafter"/>
</dbReference>
<dbReference type="AlphaFoldDB" id="T0QIG5"/>
<evidence type="ECO:0000259" key="17">
    <source>
        <dbReference type="Pfam" id="PF24671"/>
    </source>
</evidence>
<evidence type="ECO:0000256" key="4">
    <source>
        <dbReference type="ARBA" id="ARBA00022490"/>
    </source>
</evidence>
<feature type="domain" description="CEP76/DRC7 peptidase-like" evidence="15">
    <location>
        <begin position="271"/>
        <end position="341"/>
    </location>
</feature>
<keyword evidence="7" id="KW-0744">Spermatogenesis</keyword>
<evidence type="ECO:0000256" key="8">
    <source>
        <dbReference type="ARBA" id="ARBA00023054"/>
    </source>
</evidence>
<feature type="region of interest" description="Disordered" evidence="14">
    <location>
        <begin position="699"/>
        <end position="718"/>
    </location>
</feature>
<dbReference type="Pfam" id="PF24656">
    <property type="entry name" value="CEPT76_peptidase"/>
    <property type="match status" value="1"/>
</dbReference>
<organism evidence="18 19">
    <name type="scientific">Saprolegnia diclina (strain VS20)</name>
    <dbReference type="NCBI Taxonomy" id="1156394"/>
    <lineage>
        <taxon>Eukaryota</taxon>
        <taxon>Sar</taxon>
        <taxon>Stramenopiles</taxon>
        <taxon>Oomycota</taxon>
        <taxon>Saprolegniomycetes</taxon>
        <taxon>Saprolegniales</taxon>
        <taxon>Saprolegniaceae</taxon>
        <taxon>Saprolegnia</taxon>
    </lineage>
</organism>
<keyword evidence="19" id="KW-1185">Reference proteome</keyword>
<evidence type="ECO:0000313" key="18">
    <source>
        <dbReference type="EMBL" id="EQC33500.1"/>
    </source>
</evidence>
<feature type="domain" description="Dynein regulatory complex subunit 7 C-terminal" evidence="17">
    <location>
        <begin position="739"/>
        <end position="845"/>
    </location>
</feature>
<dbReference type="VEuPathDB" id="FungiDB:SDRG_09009"/>
<feature type="compositionally biased region" description="Basic and acidic residues" evidence="14">
    <location>
        <begin position="352"/>
        <end position="366"/>
    </location>
</feature>
<dbReference type="EMBL" id="JH767159">
    <property type="protein sequence ID" value="EQC33500.1"/>
    <property type="molecule type" value="Genomic_DNA"/>
</dbReference>
<evidence type="ECO:0000259" key="16">
    <source>
        <dbReference type="Pfam" id="PF24667"/>
    </source>
</evidence>
<evidence type="ECO:0000256" key="13">
    <source>
        <dbReference type="ARBA" id="ARBA00031733"/>
    </source>
</evidence>
<sequence>MPDNNDEVDFSERQNLFRSAPAPRQFTVAGVVSTKHRRLEDAAGNDAPGSYTANTNKELLCLEYVANFRKQFEELLPDSGRPPLYLCPPNECGIPKFVCTTIRPTLLPFLELYNLEKLATFVSGLIEYEPLADPCKPPLCLPSPAAVLHWQSGDSFDLANLLVSFLIGSGYDAYVVNGFAPRWVCLLDQSRTRCPFLDEIGKLDIETSTGKVSESKHDDDDTAVPKPTSKFVAMMEAKEEARRAEIAAMQDWTKHLDDDDDDDDDPLDGKRVHAWVLVRAGRRDVTEHVFVEPSTGRLYPVRDSPYVRIESVWNHQNYYVNMQPHRLSQCLYDLGNATDWEYVFLSSFEKKTSHGDGSDGKVHDTLLEGGSSNNSGDGSDQGGDNDDDSNILDVPPSWVVKLHVERKRYKQRYVNEAQRTTLYEKSKVEDFADNTHAQGMVRRLTLYRNRSRTLPIEIRELFKNRKDKLHLRIRYPLQGKFEEHFAPGRQPEALKSRVEWSGFRRELTFYTSARMDGLVKREEVVHKHITETFYGRDDNLEHRSVTLSEEKDHAEAIAKTPTPFVLPGGATGELTVRRMAEKFGRNIDRDADEDARKRTYNVREGTIRVQFHYAEGKITSASRVYHKAPNTPVDVFQVDPTAARPKETLLERELQAVIQMEKECYNAIRHVDVETQEILKYRKREEAAITLETSIFDAEEDESKADAAEEQRKQSKETKVEMDYLSPFLHAVGQHHSGSLTKDEAHNVRDACLKNLKERLLERANIIQTRLDKENSALAKKQAAFQRSQREHDQGTDEEFERFCSETMFRIQILEQRLTRHEETALQKYAELDQRLHNEPRLAVLHQ</sequence>
<evidence type="ECO:0000256" key="11">
    <source>
        <dbReference type="ARBA" id="ARBA00023273"/>
    </source>
</evidence>
<reference evidence="18 19" key="1">
    <citation type="submission" date="2012-04" db="EMBL/GenBank/DDBJ databases">
        <title>The Genome Sequence of Saprolegnia declina VS20.</title>
        <authorList>
            <consortium name="The Broad Institute Genome Sequencing Platform"/>
            <person name="Russ C."/>
            <person name="Nusbaum C."/>
            <person name="Tyler B."/>
            <person name="van West P."/>
            <person name="Dieguez-Uribeondo J."/>
            <person name="de Bruijn I."/>
            <person name="Tripathy S."/>
            <person name="Jiang R."/>
            <person name="Young S.K."/>
            <person name="Zeng Q."/>
            <person name="Gargeya S."/>
            <person name="Fitzgerald M."/>
            <person name="Haas B."/>
            <person name="Abouelleil A."/>
            <person name="Alvarado L."/>
            <person name="Arachchi H.M."/>
            <person name="Berlin A."/>
            <person name="Chapman S.B."/>
            <person name="Goldberg J."/>
            <person name="Griggs A."/>
            <person name="Gujja S."/>
            <person name="Hansen M."/>
            <person name="Howarth C."/>
            <person name="Imamovic A."/>
            <person name="Larimer J."/>
            <person name="McCowen C."/>
            <person name="Montmayeur A."/>
            <person name="Murphy C."/>
            <person name="Neiman D."/>
            <person name="Pearson M."/>
            <person name="Priest M."/>
            <person name="Roberts A."/>
            <person name="Saif S."/>
            <person name="Shea T."/>
            <person name="Sisk P."/>
            <person name="Sykes S."/>
            <person name="Wortman J."/>
            <person name="Nusbaum C."/>
            <person name="Birren B."/>
        </authorList>
    </citation>
    <scope>NUCLEOTIDE SEQUENCE [LARGE SCALE GENOMIC DNA]</scope>
    <source>
        <strain evidence="18 19">VS20</strain>
    </source>
</reference>
<dbReference type="InParanoid" id="T0QIG5"/>
<feature type="compositionally biased region" description="Basic and acidic residues" evidence="14">
    <location>
        <begin position="704"/>
        <end position="718"/>
    </location>
</feature>
<dbReference type="RefSeq" id="XP_008613140.1">
    <property type="nucleotide sequence ID" value="XM_008614918.1"/>
</dbReference>
<keyword evidence="10" id="KW-0206">Cytoskeleton</keyword>
<feature type="region of interest" description="Disordered" evidence="14">
    <location>
        <begin position="352"/>
        <end position="392"/>
    </location>
</feature>
<dbReference type="GO" id="GO:0048870">
    <property type="term" value="P:cell motility"/>
    <property type="evidence" value="ECO:0007669"/>
    <property type="project" value="TreeGrafter"/>
</dbReference>
<dbReference type="InterPro" id="IPR056290">
    <property type="entry name" value="CEPT76/DRC7_peptidase-like_dom"/>
</dbReference>
<dbReference type="STRING" id="1156394.T0QIG5"/>
<accession>T0QIG5</accession>
<dbReference type="GO" id="GO:0007283">
    <property type="term" value="P:spermatogenesis"/>
    <property type="evidence" value="ECO:0007669"/>
    <property type="project" value="UniProtKB-KW"/>
</dbReference>
<dbReference type="InterPro" id="IPR033551">
    <property type="entry name" value="DRC7/lobo"/>
</dbReference>
<comment type="subcellular location">
    <subcellularLocation>
        <location evidence="1">Cytoplasm</location>
        <location evidence="1">Cytoskeleton</location>
        <location evidence="1">Flagellum axoneme</location>
    </subcellularLocation>
</comment>
<keyword evidence="11" id="KW-0966">Cell projection</keyword>
<dbReference type="InterPro" id="IPR038765">
    <property type="entry name" value="Papain-like_cys_pep_sf"/>
</dbReference>
<dbReference type="Proteomes" id="UP000030762">
    <property type="component" value="Unassembled WGS sequence"/>
</dbReference>
<dbReference type="Pfam" id="PF24671">
    <property type="entry name" value="DRC7_C"/>
    <property type="match status" value="1"/>
</dbReference>
<dbReference type="Pfam" id="PF24667">
    <property type="entry name" value="MORN_DRC7"/>
    <property type="match status" value="1"/>
</dbReference>
<feature type="compositionally biased region" description="Low complexity" evidence="14">
    <location>
        <begin position="369"/>
        <end position="378"/>
    </location>
</feature>
<dbReference type="InterPro" id="IPR056292">
    <property type="entry name" value="DRC7_C"/>
</dbReference>
<keyword evidence="8" id="KW-0175">Coiled coil</keyword>
<dbReference type="SUPFAM" id="SSF54001">
    <property type="entry name" value="Cysteine proteinases"/>
    <property type="match status" value="1"/>
</dbReference>
<evidence type="ECO:0000256" key="14">
    <source>
        <dbReference type="SAM" id="MobiDB-lite"/>
    </source>
</evidence>
<evidence type="ECO:0000256" key="10">
    <source>
        <dbReference type="ARBA" id="ARBA00023212"/>
    </source>
</evidence>
<evidence type="ECO:0000256" key="2">
    <source>
        <dbReference type="ARBA" id="ARBA00010738"/>
    </source>
</evidence>
<gene>
    <name evidence="18" type="ORF">SDRG_09009</name>
</gene>
<dbReference type="PANTHER" id="PTHR35249">
    <property type="entry name" value="DYNEIN REGULATORY COMPLEX SUBUNIT 7"/>
    <property type="match status" value="1"/>
</dbReference>
<evidence type="ECO:0000256" key="6">
    <source>
        <dbReference type="ARBA" id="ARBA00022846"/>
    </source>
</evidence>
<protein>
    <recommendedName>
        <fullName evidence="3">Dynein regulatory complex subunit 7</fullName>
    </recommendedName>
    <alternativeName>
        <fullName evidence="12">Coiled-coil domain-containing protein 135</fullName>
    </alternativeName>
    <alternativeName>
        <fullName evidence="13">Coiled-coil domain-containing protein lobo homolog</fullName>
    </alternativeName>
</protein>
<dbReference type="eggNOG" id="ENOG502QRNZ">
    <property type="taxonomic scope" value="Eukaryota"/>
</dbReference>
<evidence type="ECO:0000256" key="3">
    <source>
        <dbReference type="ARBA" id="ARBA00021303"/>
    </source>
</evidence>
<keyword evidence="5" id="KW-0221">Differentiation</keyword>
<dbReference type="GeneID" id="19949736"/>
<proteinExistence type="inferred from homology"/>
<keyword evidence="9" id="KW-0969">Cilium</keyword>
<dbReference type="GO" id="GO:0030154">
    <property type="term" value="P:cell differentiation"/>
    <property type="evidence" value="ECO:0007669"/>
    <property type="project" value="UniProtKB-KW"/>
</dbReference>